<evidence type="ECO:0000256" key="5">
    <source>
        <dbReference type="ARBA" id="ARBA00022527"/>
    </source>
</evidence>
<sequence>MSDAERKSPRNRCRVRNASASDPNGCKSQSIHFASQILSDDLEDEIKMRRLNKMARGASQQNDVHINGEVPPPSTLAAQIVQNQARPSNTQQPAQNGDSNTLSGLLHEMLHNPAAAQETNVAVNVQLVNVVAEAGLGPLASEDPFAQLDHLLAQARDSIAVIEKTVNRQPELLFTPISNDGPRLLLPLLTRLVAICGRPQCSDLPVATFLDGLIRVLIASTEIWQQARLLQQICQDIVDETLTVLESQADSPSGLAIMLPPAKCIARLWPNSQTSITLPAGCQTNVTSKSHAFMLAVSLTALPALDQSSRNENTIRLCRALEHLRKDLEQSHQWEQAISRLLDLSSMAPILQCLVPHIPKAQLSNGQQQRLASALLRQHQKSDRMAAENLTSSLRHLAETDEFVHLHEDLKVAATIWLHRHMADHELPEQARVVLEALRQGNVMTDADFQTAFADLNESHASAQKNGPRRIKRRKLATAEEKSTRMNSKARLASLLTGAESDDLTHLAELAPSMFKSLNDEDRSRAFHLLAAAAIEHPISVVRTIAKLLELPELGEAKRLRILAMLAARKCVLGLSDSTHLDLAQTPVGRFCLGSLHSSVRELRIAAGQTLPCFLREDLPDSLKASNRHTALEYLRMISDRDIASEHETLISAWGGVALVCGDRELNLVLMRLVDYLGHSNGLICSVAAIEIEKITTTKGVSVEELFRPFWSTVAVSVVQDLHTRPQKAQQLCDILHTNINQFLVLTQRYTVPTLVLTKKKDLLQRIAGARSSSVKDLCLQPPTNRAATIALLLTQSTADVEEAAMECLSDVCSDFQGEDISVLIRPDPALVGCEMLKLAGDAPDERKSRLHHAVKLFTTLALRKPGSSKTHAKANRTLIEYFDEQILGILTHYSQQIESAQQAEPIAERLRALRAIREMIHLIKAHAGVALPQIRACLQSAMETPELCGTAFSAWLDLVGVLNADDMVQILGQSFALVLEYWPIFPQDLQNTTAHRIGDLVKTHNKVMQENVLMLPSLSSIPALCKLGGEIDRLRKNEPVEAHFKAFRRRLEDESRSVVRQALKELCAYLADHQEFVHDAALSEQPAPALTAMLRSLLDATTKYSSNNAEIAELCGKALGIVGCVDPNWIEAPRVDRKVLLLSNFERASEVIDWTVAFLEDVLIRTFKATTNARSQGFLAYTIQELLKFCGVAEVAGGKTRSSQSPVIKQKWDAMPEHVRITLTPFMTSRYHVFTNNAVKPPDRKYPGFSFDTSFGTWLRTLVYDLLWRAKGDNAQMAFPLIARIIRSSDLAIAHFMLPYAMLNVVLGGTVSEVQGLVDEFLAILFCQPADVTQLELAKQSSETVFGVLDYMANWLQEKKRVLSQTRADAYRTGHSPGDFNEVKDMGQIEELERFLSKMPAEALATRAMECGAHARALFNWEQHIRQKRRIIPSPLMSKRDESLYEKLQDIYASIDEPDGLEGIGAHLSILSEEQQVVQHTKSGRWTAAQAWYEMELAKNPGDDNTQLRLLDCLRETGQYAPLLRYAQNFLQQEQAATSPSASDKIFSLALEGQWMTADLQGLKLQLEGMEDSNPTSKFNLGLSNLLIATADGGDDSFSSQLSTLRTAIVGTMTTSGTNTLQACHPELGKLHALYEIEALNSKGQEEISRFVEASPKRLDALGSYMTDKQYLLGLRRAAMSARRDKFERSDIGSNWLNAARLARKAGNTHSAYNAVLQAYACGEKGAKLEEARLLWSDGHQRQAIQALETAIKNSVFDGAEDVDVNSESSAGMQKQNMLSARAHLLLAKWLDASGQSQSKDMTARYQHAARTFQRWEKGHYYLGKHYNKLLEAEKAQPETKQSVSYASGEIAKSVIENMIRSIPFGNKFWHQTIPRILTLWLDLGMKTLKRDRGEDQAIFDRRVKALNQVNKQLQKYFERIPPYVFYTALPQMISRITHPNPDVWRTLSGILFRIVAAHPSQALWGLLAVIRASNRTRADRGMEVLSRLKDPKLKPRSDGTNLLPLINSGQKLSDGLLLACEQHIEPRKQHVSLHKDLSFSHKLAPNNLVVPVEATLTPNLPAGANSDKIRRHQAFVNDKVTIQSFEDDVLVLSSLQRPRKIVVRGSDGKRYGLLCKPKDDLRKDQRLMEFNGIINRALKRDPESSKRRLYIKTYAVTPLSEESGTLEWVEGIKPTRDILLNLYGRKGIRPNYGDIRNILNEACSSPEYSHLFTERVQSQFPPSLWEWFTETYSEPETWFAARLRYARTAAVMSMTGHILGLGDRHGENILLEESTGGVFHVDFNCLFDKGLTFEKPEMVPFRLTPNMVDAMGPYGYEGPFRKSSELTLRLLRQNRDTLLTVLETFLYDPTTDFTQTKKRRIITPGVPETPQEILDSVELKLKGLFRGENVPLGVEGYADVLIRQATDEFNLASMYIGWCAFL</sequence>
<feature type="region of interest" description="Disordered" evidence="16">
    <location>
        <begin position="1"/>
        <end position="28"/>
    </location>
</feature>
<comment type="caution">
    <text evidence="20">The sequence shown here is derived from an EMBL/GenBank/DDBJ whole genome shotgun (WGS) entry which is preliminary data.</text>
</comment>
<evidence type="ECO:0000256" key="4">
    <source>
        <dbReference type="ARBA" id="ARBA00012513"/>
    </source>
</evidence>
<comment type="catalytic activity">
    <reaction evidence="15">
        <text>L-seryl-[protein] + ATP = O-phospho-L-seryl-[protein] + ADP + H(+)</text>
        <dbReference type="Rhea" id="RHEA:17989"/>
        <dbReference type="Rhea" id="RHEA-COMP:9863"/>
        <dbReference type="Rhea" id="RHEA-COMP:11604"/>
        <dbReference type="ChEBI" id="CHEBI:15378"/>
        <dbReference type="ChEBI" id="CHEBI:29999"/>
        <dbReference type="ChEBI" id="CHEBI:30616"/>
        <dbReference type="ChEBI" id="CHEBI:83421"/>
        <dbReference type="ChEBI" id="CHEBI:456216"/>
        <dbReference type="EC" id="2.7.11.1"/>
    </reaction>
</comment>
<dbReference type="VEuPathDB" id="FungiDB:BTJ68_02519"/>
<feature type="domain" description="PI3K/PI4K catalytic" evidence="17">
    <location>
        <begin position="2087"/>
        <end position="2391"/>
    </location>
</feature>
<evidence type="ECO:0000256" key="1">
    <source>
        <dbReference type="ARBA" id="ARBA00004123"/>
    </source>
</evidence>
<dbReference type="InterPro" id="IPR016024">
    <property type="entry name" value="ARM-type_fold"/>
</dbReference>
<keyword evidence="7" id="KW-0547">Nucleotide-binding</keyword>
<keyword evidence="12" id="KW-0539">Nucleus</keyword>
<evidence type="ECO:0000313" key="20">
    <source>
        <dbReference type="EMBL" id="RMZ04013.1"/>
    </source>
</evidence>
<gene>
    <name evidence="20" type="ORF">D0862_05448</name>
</gene>
<dbReference type="SMART" id="SM00146">
    <property type="entry name" value="PI3Kc"/>
    <property type="match status" value="1"/>
</dbReference>
<dbReference type="InterPro" id="IPR036940">
    <property type="entry name" value="PI3/4_kinase_cat_sf"/>
</dbReference>
<dbReference type="GO" id="GO:0000723">
    <property type="term" value="P:telomere maintenance"/>
    <property type="evidence" value="ECO:0007669"/>
    <property type="project" value="TreeGrafter"/>
</dbReference>
<dbReference type="CDD" id="cd00892">
    <property type="entry name" value="PIKKc_ATR"/>
    <property type="match status" value="1"/>
</dbReference>
<dbReference type="InterPro" id="IPR003151">
    <property type="entry name" value="PIK-rel_kinase_FAT"/>
</dbReference>
<dbReference type="InterPro" id="IPR050517">
    <property type="entry name" value="DDR_Repair_Kinase"/>
</dbReference>
<keyword evidence="5" id="KW-0723">Serine/threonine-protein kinase</keyword>
<protein>
    <recommendedName>
        <fullName evidence="4">non-specific serine/threonine protein kinase</fullName>
        <ecNumber evidence="4">2.7.11.1</ecNumber>
    </recommendedName>
</protein>
<evidence type="ECO:0000256" key="13">
    <source>
        <dbReference type="ARBA" id="ARBA00025079"/>
    </source>
</evidence>
<evidence type="ECO:0000256" key="15">
    <source>
        <dbReference type="ARBA" id="ARBA00048679"/>
    </source>
</evidence>
<evidence type="ECO:0000256" key="16">
    <source>
        <dbReference type="SAM" id="MobiDB-lite"/>
    </source>
</evidence>
<keyword evidence="6" id="KW-0808">Transferase</keyword>
<evidence type="ECO:0000259" key="19">
    <source>
        <dbReference type="PROSITE" id="PS51190"/>
    </source>
</evidence>
<evidence type="ECO:0000259" key="18">
    <source>
        <dbReference type="PROSITE" id="PS51189"/>
    </source>
</evidence>
<evidence type="ECO:0000259" key="17">
    <source>
        <dbReference type="PROSITE" id="PS50290"/>
    </source>
</evidence>
<dbReference type="InterPro" id="IPR014009">
    <property type="entry name" value="PIK_FAT"/>
</dbReference>
<reference evidence="20 21" key="1">
    <citation type="journal article" date="2018" name="BMC Genomics">
        <title>Genomic evidence for intraspecific hybridization in a clonal and extremely halotolerant yeast.</title>
        <authorList>
            <person name="Gostincar C."/>
            <person name="Stajich J.E."/>
            <person name="Zupancic J."/>
            <person name="Zalar P."/>
            <person name="Gunde-Cimerman N."/>
        </authorList>
    </citation>
    <scope>NUCLEOTIDE SEQUENCE [LARGE SCALE GENOMIC DNA]</scope>
    <source>
        <strain evidence="20 21">EXF-171</strain>
    </source>
</reference>
<evidence type="ECO:0000256" key="12">
    <source>
        <dbReference type="ARBA" id="ARBA00023242"/>
    </source>
</evidence>
<evidence type="ECO:0000256" key="7">
    <source>
        <dbReference type="ARBA" id="ARBA00022741"/>
    </source>
</evidence>
<evidence type="ECO:0000313" key="21">
    <source>
        <dbReference type="Proteomes" id="UP000281468"/>
    </source>
</evidence>
<dbReference type="EMBL" id="QWIQ01000144">
    <property type="protein sequence ID" value="RMZ04013.1"/>
    <property type="molecule type" value="Genomic_DNA"/>
</dbReference>
<dbReference type="GO" id="GO:0004674">
    <property type="term" value="F:protein serine/threonine kinase activity"/>
    <property type="evidence" value="ECO:0007669"/>
    <property type="project" value="UniProtKB-KW"/>
</dbReference>
<keyword evidence="8" id="KW-0227">DNA damage</keyword>
<dbReference type="SUPFAM" id="SSF56112">
    <property type="entry name" value="Protein kinase-like (PK-like)"/>
    <property type="match status" value="1"/>
</dbReference>
<dbReference type="Pfam" id="PF02260">
    <property type="entry name" value="FATC"/>
    <property type="match status" value="1"/>
</dbReference>
<evidence type="ECO:0000256" key="3">
    <source>
        <dbReference type="ARBA" id="ARBA00011370"/>
    </source>
</evidence>
<dbReference type="InterPro" id="IPR011009">
    <property type="entry name" value="Kinase-like_dom_sf"/>
</dbReference>
<name>A0A3M7GSH0_HORWE</name>
<comment type="similarity">
    <text evidence="2">Belongs to the PI3/PI4-kinase family. ATM subfamily.</text>
</comment>
<feature type="domain" description="FAT" evidence="18">
    <location>
        <begin position="1404"/>
        <end position="1974"/>
    </location>
</feature>
<proteinExistence type="inferred from homology"/>
<dbReference type="GO" id="GO:0005524">
    <property type="term" value="F:ATP binding"/>
    <property type="evidence" value="ECO:0007669"/>
    <property type="project" value="UniProtKB-KW"/>
</dbReference>
<dbReference type="PROSITE" id="PS00916">
    <property type="entry name" value="PI3_4_KINASE_2"/>
    <property type="match status" value="1"/>
</dbReference>
<feature type="domain" description="FATC" evidence="19">
    <location>
        <begin position="2392"/>
        <end position="2424"/>
    </location>
</feature>
<organism evidence="20 21">
    <name type="scientific">Hortaea werneckii</name>
    <name type="common">Black yeast</name>
    <name type="synonym">Cladosporium werneckii</name>
    <dbReference type="NCBI Taxonomy" id="91943"/>
    <lineage>
        <taxon>Eukaryota</taxon>
        <taxon>Fungi</taxon>
        <taxon>Dikarya</taxon>
        <taxon>Ascomycota</taxon>
        <taxon>Pezizomycotina</taxon>
        <taxon>Dothideomycetes</taxon>
        <taxon>Dothideomycetidae</taxon>
        <taxon>Mycosphaerellales</taxon>
        <taxon>Teratosphaeriaceae</taxon>
        <taxon>Hortaea</taxon>
    </lineage>
</organism>
<dbReference type="Pfam" id="PF08064">
    <property type="entry name" value="UME"/>
    <property type="match status" value="1"/>
</dbReference>
<dbReference type="GO" id="GO:0005634">
    <property type="term" value="C:nucleus"/>
    <property type="evidence" value="ECO:0007669"/>
    <property type="project" value="UniProtKB-SubCell"/>
</dbReference>
<dbReference type="PROSITE" id="PS50290">
    <property type="entry name" value="PI3_4_KINASE_3"/>
    <property type="match status" value="1"/>
</dbReference>
<dbReference type="SMART" id="SM00802">
    <property type="entry name" value="UME"/>
    <property type="match status" value="1"/>
</dbReference>
<dbReference type="Gene3D" id="1.10.1070.11">
    <property type="entry name" value="Phosphatidylinositol 3-/4-kinase, catalytic domain"/>
    <property type="match status" value="1"/>
</dbReference>
<dbReference type="EC" id="2.7.11.1" evidence="4"/>
<comment type="catalytic activity">
    <reaction evidence="14">
        <text>L-threonyl-[protein] + ATP = O-phospho-L-threonyl-[protein] + ADP + H(+)</text>
        <dbReference type="Rhea" id="RHEA:46608"/>
        <dbReference type="Rhea" id="RHEA-COMP:11060"/>
        <dbReference type="Rhea" id="RHEA-COMP:11605"/>
        <dbReference type="ChEBI" id="CHEBI:15378"/>
        <dbReference type="ChEBI" id="CHEBI:30013"/>
        <dbReference type="ChEBI" id="CHEBI:30616"/>
        <dbReference type="ChEBI" id="CHEBI:61977"/>
        <dbReference type="ChEBI" id="CHEBI:456216"/>
        <dbReference type="EC" id="2.7.11.1"/>
    </reaction>
</comment>
<keyword evidence="10" id="KW-0067">ATP-binding</keyword>
<accession>A0A3M7GSH0</accession>
<dbReference type="Pfam" id="PF02259">
    <property type="entry name" value="FAT"/>
    <property type="match status" value="1"/>
</dbReference>
<evidence type="ECO:0000256" key="8">
    <source>
        <dbReference type="ARBA" id="ARBA00022763"/>
    </source>
</evidence>
<dbReference type="Proteomes" id="UP000281468">
    <property type="component" value="Unassembled WGS sequence"/>
</dbReference>
<dbReference type="InterPro" id="IPR003152">
    <property type="entry name" value="FATC_dom"/>
</dbReference>
<comment type="function">
    <text evidence="13">Serine/threonine protein kinase which activates checkpoint signaling upon genotoxic stresses such as ionizing radiation (IR), ultraviolet light (UV), or DNA replication stalling, thereby acting as a DNA damage sensor. Recognizes the substrate consensus sequence [ST]-Q. Phosphorylates histone H2A to form H2AS128ph (gamma-H2A) at sites of DNA damage, involved in the regulation of DNA damage response mechanism. Required for the control of telomere length and genome stability.</text>
</comment>
<dbReference type="Pfam" id="PF23593">
    <property type="entry name" value="HEAT_ATR"/>
    <property type="match status" value="1"/>
</dbReference>
<comment type="subunit">
    <text evidence="3">Associates with DNA double-strand breaks.</text>
</comment>
<evidence type="ECO:0000256" key="9">
    <source>
        <dbReference type="ARBA" id="ARBA00022777"/>
    </source>
</evidence>
<evidence type="ECO:0000256" key="10">
    <source>
        <dbReference type="ARBA" id="ARBA00022840"/>
    </source>
</evidence>
<evidence type="ECO:0000256" key="6">
    <source>
        <dbReference type="ARBA" id="ARBA00022679"/>
    </source>
</evidence>
<dbReference type="InterPro" id="IPR012993">
    <property type="entry name" value="UME"/>
</dbReference>
<dbReference type="InterPro" id="IPR018936">
    <property type="entry name" value="PI3/4_kinase_CS"/>
</dbReference>
<dbReference type="GO" id="GO:0000077">
    <property type="term" value="P:DNA damage checkpoint signaling"/>
    <property type="evidence" value="ECO:0007669"/>
    <property type="project" value="TreeGrafter"/>
</dbReference>
<dbReference type="GO" id="GO:0006281">
    <property type="term" value="P:DNA repair"/>
    <property type="evidence" value="ECO:0007669"/>
    <property type="project" value="UniProtKB-KW"/>
</dbReference>
<dbReference type="Gene3D" id="3.30.1010.10">
    <property type="entry name" value="Phosphatidylinositol 3-kinase Catalytic Subunit, Chain A, domain 4"/>
    <property type="match status" value="1"/>
</dbReference>
<evidence type="ECO:0000256" key="11">
    <source>
        <dbReference type="ARBA" id="ARBA00023204"/>
    </source>
</evidence>
<dbReference type="FunFam" id="1.10.1070.11:FF:000031">
    <property type="entry name" value="Phosphatidyl inositol 3-kinase"/>
    <property type="match status" value="1"/>
</dbReference>
<dbReference type="PANTHER" id="PTHR11139:SF125">
    <property type="entry name" value="SERINE_THREONINE-PROTEIN KINASE MEC1"/>
    <property type="match status" value="1"/>
</dbReference>
<dbReference type="InterPro" id="IPR056802">
    <property type="entry name" value="ATR-like_M-HEAT"/>
</dbReference>
<dbReference type="SMART" id="SM01343">
    <property type="entry name" value="FATC"/>
    <property type="match status" value="1"/>
</dbReference>
<keyword evidence="11" id="KW-0234">DNA repair</keyword>
<dbReference type="PANTHER" id="PTHR11139">
    <property type="entry name" value="ATAXIA TELANGIECTASIA MUTATED ATM -RELATED"/>
    <property type="match status" value="1"/>
</dbReference>
<feature type="compositionally biased region" description="Polar residues" evidence="16">
    <location>
        <begin position="18"/>
        <end position="28"/>
    </location>
</feature>
<dbReference type="PROSITE" id="PS51190">
    <property type="entry name" value="FATC"/>
    <property type="match status" value="1"/>
</dbReference>
<dbReference type="SUPFAM" id="SSF48371">
    <property type="entry name" value="ARM repeat"/>
    <property type="match status" value="1"/>
</dbReference>
<keyword evidence="9" id="KW-0418">Kinase</keyword>
<dbReference type="Pfam" id="PF00454">
    <property type="entry name" value="PI3_PI4_kinase"/>
    <property type="match status" value="1"/>
</dbReference>
<dbReference type="GO" id="GO:0005694">
    <property type="term" value="C:chromosome"/>
    <property type="evidence" value="ECO:0007669"/>
    <property type="project" value="TreeGrafter"/>
</dbReference>
<evidence type="ECO:0000256" key="14">
    <source>
        <dbReference type="ARBA" id="ARBA00047899"/>
    </source>
</evidence>
<dbReference type="InterPro" id="IPR057564">
    <property type="entry name" value="HEAT_ATR"/>
</dbReference>
<evidence type="ECO:0000256" key="2">
    <source>
        <dbReference type="ARBA" id="ARBA00010769"/>
    </source>
</evidence>
<dbReference type="InterPro" id="IPR000403">
    <property type="entry name" value="PI3/4_kinase_cat_dom"/>
</dbReference>
<dbReference type="Pfam" id="PF25030">
    <property type="entry name" value="M-HEAT_ATR"/>
    <property type="match status" value="1"/>
</dbReference>
<dbReference type="PROSITE" id="PS51189">
    <property type="entry name" value="FAT"/>
    <property type="match status" value="1"/>
</dbReference>
<comment type="subcellular location">
    <subcellularLocation>
        <location evidence="1">Nucleus</location>
    </subcellularLocation>
</comment>